<evidence type="ECO:0000313" key="2">
    <source>
        <dbReference type="Proteomes" id="UP000241848"/>
    </source>
</evidence>
<reference evidence="1 2" key="1">
    <citation type="journal article" date="2014" name="BMC Genomics">
        <title>Comparison of environmental and isolate Sulfobacillus genomes reveals diverse carbon, sulfur, nitrogen, and hydrogen metabolisms.</title>
        <authorList>
            <person name="Justice N.B."/>
            <person name="Norman A."/>
            <person name="Brown C.T."/>
            <person name="Singh A."/>
            <person name="Thomas B.C."/>
            <person name="Banfield J.F."/>
        </authorList>
    </citation>
    <scope>NUCLEOTIDE SEQUENCE [LARGE SCALE GENOMIC DNA]</scope>
    <source>
        <strain evidence="1">AMDSBA3</strain>
    </source>
</reference>
<organism evidence="1 2">
    <name type="scientific">Sulfobacillus acidophilus</name>
    <dbReference type="NCBI Taxonomy" id="53633"/>
    <lineage>
        <taxon>Bacteria</taxon>
        <taxon>Bacillati</taxon>
        <taxon>Bacillota</taxon>
        <taxon>Clostridia</taxon>
        <taxon>Eubacteriales</taxon>
        <taxon>Clostridiales Family XVII. Incertae Sedis</taxon>
        <taxon>Sulfobacillus</taxon>
    </lineage>
</organism>
<dbReference type="AlphaFoldDB" id="A0A2T2WKB9"/>
<protein>
    <recommendedName>
        <fullName evidence="3">Integrase</fullName>
    </recommendedName>
</protein>
<evidence type="ECO:0000313" key="1">
    <source>
        <dbReference type="EMBL" id="PSR22683.1"/>
    </source>
</evidence>
<dbReference type="EMBL" id="PXYV01000013">
    <property type="protein sequence ID" value="PSR22683.1"/>
    <property type="molecule type" value="Genomic_DNA"/>
</dbReference>
<name>A0A2T2WKB9_9FIRM</name>
<gene>
    <name evidence="1" type="ORF">C7B45_05670</name>
</gene>
<comment type="caution">
    <text evidence="1">The sequence shown here is derived from an EMBL/GenBank/DDBJ whole genome shotgun (WGS) entry which is preliminary data.</text>
</comment>
<accession>A0A2T2WKB9</accession>
<evidence type="ECO:0008006" key="3">
    <source>
        <dbReference type="Google" id="ProtNLM"/>
    </source>
</evidence>
<dbReference type="Proteomes" id="UP000241848">
    <property type="component" value="Unassembled WGS sequence"/>
</dbReference>
<proteinExistence type="predicted"/>
<sequence>MVGFTRYVQQEVPDYLFEWQRIQSIPAKKAAQPLVPYLTEDALRILFAQPNPETAHGRRDLVLLVVMYDSAARCRNW</sequence>